<evidence type="ECO:0000256" key="1">
    <source>
        <dbReference type="ARBA" id="ARBA00004141"/>
    </source>
</evidence>
<evidence type="ECO:0000313" key="9">
    <source>
        <dbReference type="EMBL" id="MBL6079399.1"/>
    </source>
</evidence>
<sequence>MSGASFPASLARLLPRAMDWRIPLALAATYASFGSGPAGARAALDTLPPLLLVGIRGFVAGAVLFLWSRASGAPRATRRHWLAALGIGLLILAFGAGGGTFGQKTVPSGIAGVMSALLPIVAACLGYLLFRERPARRALIGLVIGVAGLGLLLRPGADLDLFGVSLLVASQCAWALGAVLAPRAGLPDDPRLAAGMELLCGGAVLLAAAGLMGDVTGLDWHAVSTQSWLGLGWLILTAVVGFTAFGFLAANVTPSVATTFSYVNPVVALGLGWLLFAEPLTWQAMLATAIVVVGVCLIVSSKSETQTTTRHPMTSGHGHRRFIVSTPPSAEGQAPAPTGRGG</sequence>
<dbReference type="InterPro" id="IPR037185">
    <property type="entry name" value="EmrE-like"/>
</dbReference>
<feature type="transmembrane region" description="Helical" evidence="7">
    <location>
        <begin position="161"/>
        <end position="180"/>
    </location>
</feature>
<keyword evidence="10" id="KW-1185">Reference proteome</keyword>
<comment type="similarity">
    <text evidence="2">Belongs to the EamA transporter family.</text>
</comment>
<keyword evidence="5 7" id="KW-0472">Membrane</keyword>
<feature type="domain" description="EamA" evidence="8">
    <location>
        <begin position="162"/>
        <end position="299"/>
    </location>
</feature>
<feature type="domain" description="EamA" evidence="8">
    <location>
        <begin position="25"/>
        <end position="153"/>
    </location>
</feature>
<dbReference type="InterPro" id="IPR050638">
    <property type="entry name" value="AA-Vitamin_Transporters"/>
</dbReference>
<dbReference type="Pfam" id="PF00892">
    <property type="entry name" value="EamA"/>
    <property type="match status" value="2"/>
</dbReference>
<organism evidence="9 10">
    <name type="scientific">Belnapia arida</name>
    <dbReference type="NCBI Taxonomy" id="2804533"/>
    <lineage>
        <taxon>Bacteria</taxon>
        <taxon>Pseudomonadati</taxon>
        <taxon>Pseudomonadota</taxon>
        <taxon>Alphaproteobacteria</taxon>
        <taxon>Acetobacterales</taxon>
        <taxon>Roseomonadaceae</taxon>
        <taxon>Belnapia</taxon>
    </lineage>
</organism>
<gene>
    <name evidence="9" type="ORF">JMJ56_15375</name>
</gene>
<proteinExistence type="inferred from homology"/>
<reference evidence="9 10" key="1">
    <citation type="submission" date="2021-01" db="EMBL/GenBank/DDBJ databases">
        <title>Belnapia mucosa sp. nov. and Belnapia arida sp. nov., isolated from the Tabernas Desert (Almeria, Spain).</title>
        <authorList>
            <person name="Molina-Menor E."/>
            <person name="Vidal-Verdu A."/>
            <person name="Calonge A."/>
            <person name="Satari L."/>
            <person name="Pereto J."/>
            <person name="Porcar M."/>
        </authorList>
    </citation>
    <scope>NUCLEOTIDE SEQUENCE [LARGE SCALE GENOMIC DNA]</scope>
    <source>
        <strain evidence="9 10">T18</strain>
    </source>
</reference>
<protein>
    <submittedName>
        <fullName evidence="9">EamA family transporter</fullName>
    </submittedName>
</protein>
<feature type="transmembrane region" description="Helical" evidence="7">
    <location>
        <begin position="137"/>
        <end position="155"/>
    </location>
</feature>
<evidence type="ECO:0000313" key="10">
    <source>
        <dbReference type="Proteomes" id="UP000660885"/>
    </source>
</evidence>
<feature type="transmembrane region" description="Helical" evidence="7">
    <location>
        <begin position="110"/>
        <end position="130"/>
    </location>
</feature>
<comment type="caution">
    <text evidence="9">The sequence shown here is derived from an EMBL/GenBank/DDBJ whole genome shotgun (WGS) entry which is preliminary data.</text>
</comment>
<comment type="subcellular location">
    <subcellularLocation>
        <location evidence="1">Membrane</location>
        <topology evidence="1">Multi-pass membrane protein</topology>
    </subcellularLocation>
</comment>
<evidence type="ECO:0000256" key="2">
    <source>
        <dbReference type="ARBA" id="ARBA00007362"/>
    </source>
</evidence>
<dbReference type="Gene3D" id="1.10.3730.20">
    <property type="match status" value="1"/>
</dbReference>
<evidence type="ECO:0000256" key="3">
    <source>
        <dbReference type="ARBA" id="ARBA00022692"/>
    </source>
</evidence>
<feature type="transmembrane region" description="Helical" evidence="7">
    <location>
        <begin position="259"/>
        <end position="276"/>
    </location>
</feature>
<dbReference type="PANTHER" id="PTHR32322">
    <property type="entry name" value="INNER MEMBRANE TRANSPORTER"/>
    <property type="match status" value="1"/>
</dbReference>
<evidence type="ECO:0000256" key="4">
    <source>
        <dbReference type="ARBA" id="ARBA00022989"/>
    </source>
</evidence>
<dbReference type="EMBL" id="JAETWB010000006">
    <property type="protein sequence ID" value="MBL6079399.1"/>
    <property type="molecule type" value="Genomic_DNA"/>
</dbReference>
<feature type="transmembrane region" description="Helical" evidence="7">
    <location>
        <begin position="231"/>
        <end position="252"/>
    </location>
</feature>
<feature type="transmembrane region" description="Helical" evidence="7">
    <location>
        <begin position="80"/>
        <end position="98"/>
    </location>
</feature>
<evidence type="ECO:0000259" key="8">
    <source>
        <dbReference type="Pfam" id="PF00892"/>
    </source>
</evidence>
<keyword evidence="4 7" id="KW-1133">Transmembrane helix</keyword>
<feature type="transmembrane region" description="Helical" evidence="7">
    <location>
        <begin position="282"/>
        <end position="300"/>
    </location>
</feature>
<evidence type="ECO:0000256" key="5">
    <source>
        <dbReference type="ARBA" id="ARBA00023136"/>
    </source>
</evidence>
<feature type="transmembrane region" description="Helical" evidence="7">
    <location>
        <begin position="50"/>
        <end position="68"/>
    </location>
</feature>
<feature type="transmembrane region" description="Helical" evidence="7">
    <location>
        <begin position="192"/>
        <end position="211"/>
    </location>
</feature>
<keyword evidence="3 7" id="KW-0812">Transmembrane</keyword>
<dbReference type="Proteomes" id="UP000660885">
    <property type="component" value="Unassembled WGS sequence"/>
</dbReference>
<name>A0ABS1U3Z9_9PROT</name>
<dbReference type="SUPFAM" id="SSF103481">
    <property type="entry name" value="Multidrug resistance efflux transporter EmrE"/>
    <property type="match status" value="2"/>
</dbReference>
<feature type="region of interest" description="Disordered" evidence="6">
    <location>
        <begin position="307"/>
        <end position="342"/>
    </location>
</feature>
<dbReference type="InterPro" id="IPR000620">
    <property type="entry name" value="EamA_dom"/>
</dbReference>
<evidence type="ECO:0000256" key="7">
    <source>
        <dbReference type="SAM" id="Phobius"/>
    </source>
</evidence>
<dbReference type="PANTHER" id="PTHR32322:SF2">
    <property type="entry name" value="EAMA DOMAIN-CONTAINING PROTEIN"/>
    <property type="match status" value="1"/>
</dbReference>
<evidence type="ECO:0000256" key="6">
    <source>
        <dbReference type="SAM" id="MobiDB-lite"/>
    </source>
</evidence>
<accession>A0ABS1U3Z9</accession>
<dbReference type="RefSeq" id="WP_202832631.1">
    <property type="nucleotide sequence ID" value="NZ_JAETWB010000006.1"/>
</dbReference>